<evidence type="ECO:0000256" key="1">
    <source>
        <dbReference type="SAM" id="SignalP"/>
    </source>
</evidence>
<feature type="chain" id="PRO_5008572275" description="PepSY domain-containing protein" evidence="1">
    <location>
        <begin position="25"/>
        <end position="84"/>
    </location>
</feature>
<feature type="signal peptide" evidence="1">
    <location>
        <begin position="1"/>
        <end position="24"/>
    </location>
</feature>
<accession>A0A1B4XCG1</accession>
<sequence length="84" mass="9093">MNKRVKAWALVVMMTAFFTGPARAAEDAALLKDMTSVIALLGLPCGKAVNAVKKGDNDHVVTCQDGNRYRVFLNAEGRVVAEKQ</sequence>
<proteinExistence type="predicted"/>
<protein>
    <recommendedName>
        <fullName evidence="4">PepSY domain-containing protein</fullName>
    </recommendedName>
</protein>
<dbReference type="EMBL" id="AP014879">
    <property type="protein sequence ID" value="BAV32504.1"/>
    <property type="molecule type" value="Genomic_DNA"/>
</dbReference>
<dbReference type="KEGG" id="slim:SCL_0180"/>
<keyword evidence="1" id="KW-0732">Signal</keyword>
<name>A0A1B4XCG1_9GAMM</name>
<keyword evidence="3" id="KW-1185">Reference proteome</keyword>
<dbReference type="AlphaFoldDB" id="A0A1B4XCG1"/>
<organism evidence="2 3">
    <name type="scientific">Sulfuricaulis limicola</name>
    <dbReference type="NCBI Taxonomy" id="1620215"/>
    <lineage>
        <taxon>Bacteria</taxon>
        <taxon>Pseudomonadati</taxon>
        <taxon>Pseudomonadota</taxon>
        <taxon>Gammaproteobacteria</taxon>
        <taxon>Acidiferrobacterales</taxon>
        <taxon>Acidiferrobacteraceae</taxon>
        <taxon>Sulfuricaulis</taxon>
    </lineage>
</organism>
<evidence type="ECO:0000313" key="3">
    <source>
        <dbReference type="Proteomes" id="UP000243180"/>
    </source>
</evidence>
<gene>
    <name evidence="2" type="ORF">SCL_0180</name>
</gene>
<evidence type="ECO:0000313" key="2">
    <source>
        <dbReference type="EMBL" id="BAV32504.1"/>
    </source>
</evidence>
<reference evidence="2 3" key="1">
    <citation type="submission" date="2015-05" db="EMBL/GenBank/DDBJ databases">
        <title>Complete genome sequence of a sulfur-oxidizing gammaproteobacterium strain HA5.</title>
        <authorList>
            <person name="Miura A."/>
            <person name="Kojima H."/>
            <person name="Fukui M."/>
        </authorList>
    </citation>
    <scope>NUCLEOTIDE SEQUENCE [LARGE SCALE GENOMIC DNA]</scope>
    <source>
        <strain evidence="2 3">HA5</strain>
    </source>
</reference>
<evidence type="ECO:0008006" key="4">
    <source>
        <dbReference type="Google" id="ProtNLM"/>
    </source>
</evidence>
<dbReference type="Proteomes" id="UP000243180">
    <property type="component" value="Chromosome"/>
</dbReference>
<dbReference type="RefSeq" id="WP_096359180.1">
    <property type="nucleotide sequence ID" value="NZ_AP014879.1"/>
</dbReference>
<dbReference type="InParanoid" id="A0A1B4XCG1"/>